<evidence type="ECO:0000313" key="2">
    <source>
        <dbReference type="EMBL" id="TWU43967.1"/>
    </source>
</evidence>
<keyword evidence="1" id="KW-1133">Transmembrane helix</keyword>
<sequence length="2387" mass="259289">MRLDMTTKTSSRIRLASGYCCTIAMIGAIGVASVLANPCLAQDPPGKATINSSIADDGTGTITVEARGHIPKPPVFYTARANAAVQVGAEQIEQSIQLSIEVIQGEAEKFSFGINGEGKVTDVQGDSIQSWSVRQVGSQRFLDLELKQNVSEISPRINIRSNELQLPATVELTHLTPGESVGFDSMVSLDYAAEVEGVVTAATGFAPLEADDRANRFHTATGGQIKLSLSQSGASPAAVELVDTTVKGEVQSDGNSAHFQLRSTATVAKDEAEITILAGNAAVSELPTSQDFRLRLAIENERPVYKLVFAKAGTFPVTLDFVAKLATPKANGHSMDFTIAASAVVPISLDGLDADLEFHRDQESVVPIRDNHSWLGFLPATGRARMQWKTARKAGEGKLFFTTSGHVEAKVGTGLLRQNHQIDYHVLQGELRSIRIRLHGPGEILDVQGSNIVAWEVTEVGEDRQLTATLSQPITGTSQIKVRSQTAVGAFPVRVEGLRLNPVGAIRHSGYLRLTNLGSVRLEPTELSGLTQLAPEQFPGEPAEARQVFVYRFPAADHTFTVAADRIQPEVNVSELVLYQLTEADRVINTDIELDIREAPIREWDFGIPAEYSVVSVTGASVADYIAASEVADGRRNLKVMFAQDVAGRQLVSLHLEKSESAAAGDWDLPRIEYPDAKTVRGDIGIVGAPGFRIAVVETDLLVEKPLSYFPKPTAGLQQSFRIREPGWSAKMRIEVLQRSVQADVFHLYSLSQETVYGSALINYFVTGAPVSQWRIEVPATMGNVMVDGQDVRTWRREDDTLIVTLHQPVMGGYTLLVTFEEKPSETTGNGSFRAGQVTPVGVQGERGYIQVVSPMQVEIETLTVSEDMLKLDPLELPAEFRLLSTAPPLGTWQYTQRPFDLNLKVNWFEPGTTVTQVVEFSEANSRVSQDGELVTDVLYYVKSRGRRTLKVKLPGDPVRLWEVSVNGQPVTARSADDATLIPLPGGTDPNIPIEVSLRLGKPTVNESNPEVTLPIVFAPVLKTQWSITGDEKRVLVPGRGTVDTSFPVLRPSGFDWVVRRGIVSLLLIGLFTTIGIFTSCKLGWMRLLGLVSLGIAIWVCVSTAKQALSQVGSPMPLQLSLPVLSAGELVQLQVSNTPLWRVDLSTLGIVALLSGIAAIVWSFVSSAKNAKAPLLSEPTALAAGDETSLHSEPAASADGSVFGRFDRKKLMAFGTSETTAKAAIRCGGILLVALGVLLQGGGAPWFYALLGLAILILLFVRPAWTSIRGVGHWIRRTADRRKAKKAAAVDTTSNADSTGAVSTTIALFALTVASSWTSVFAAVPDRFDAAESITQQWQVTHVDSRLTAAGSVELFGKPGDRFLLLKAPAVLTRFEGEGLRLTKEDVPGEGLSYVIRIPITVDASADGENDEPEKPIHYKAEFEYRLESVKPTVGVPVLTGAASIQQIKVSYDEGGWELTCPTAVQIESVPADDVETKAKVLLGPGKASLMLKPKARDVSVEETQFFVEASNFYLPSPGVVDGRHRLHIRTSQGQVSELDILVPKGLTVSEVSGPIGSWQFDADKGRLTVEVEPVQAKAFDIIIDTQRGLDPLPADVNLAPLKVVGAGGEIGLVAVGFGSDAQPEKLESKQMSAVNLGDFDASLIPNKQAVLHRVYRYGADGGELVLRVGAVEPEVRVISKQVLSLGDERVVLGVNFTAQISRAGLFQLSFPLPEGLEVESLSGAALHHWAELSEGDERRIILHLNGKTIGSQSFSLTLSGLAPTDAGDWEVPHFQLNEADRQSGDLVVRPTTGIRLRTVSRQNVSETDPRTLGGMAQGSLAFRLLQRDWDLVLGIEKLDPWVTGHVLHEITLREGQTRSALIANFNIQNASIRTLQVTLPMTSDDETRTLRATGDTVSDFLRTAPDSNIWEVQFKRRVVGRVDFRIEYERRGDRENDDETLIPAGFPQARQLAYYFAVRAGGRLELEHDPLSQGWQRADWNTVPPSLRNSGNRNAPALTLRAMTPTDSLTIHTQRHSLADALKLRVAKGLLTTVLSPTGDQLTAVDVTMEVIRRSSLTVGLPEGGELFSIFVNGESVNSIRLGDDANAWQFYILPGIDDRTATVRFVYTVTGDRLGNLNLTSPELNVPLENIQWNVVAPEGFLLTDNDGNLELIGMANQGHYDRSSYLSKMSSRRQAQAQNAARLLEQANQLLQAGEQTKASWALNSVANQYALDAASNEDARVQLENLQTQQAIVGLNTRRQRLYLDNKATDNALTDNKQLREAAAINPILQQDALNFRPQQLSQLLQGNTTEDNAVLQQIAGRLVQHQRTTEPAPQAIIISLPEEGAVYSFSRSVQVAENTPLELDLDFGSQFRLNPWQAAVALALLAFLAAALTFSLKPVNEV</sequence>
<comment type="caution">
    <text evidence="2">The sequence shown here is derived from an EMBL/GenBank/DDBJ whole genome shotgun (WGS) entry which is preliminary data.</text>
</comment>
<feature type="transmembrane region" description="Helical" evidence="1">
    <location>
        <begin position="1145"/>
        <end position="1165"/>
    </location>
</feature>
<keyword evidence="1" id="KW-0472">Membrane</keyword>
<name>A0A5C6E7N2_9BACT</name>
<gene>
    <name evidence="2" type="ORF">Q31b_15010</name>
</gene>
<evidence type="ECO:0000256" key="1">
    <source>
        <dbReference type="SAM" id="Phobius"/>
    </source>
</evidence>
<evidence type="ECO:0000313" key="3">
    <source>
        <dbReference type="Proteomes" id="UP000315471"/>
    </source>
</evidence>
<dbReference type="Proteomes" id="UP000315471">
    <property type="component" value="Unassembled WGS sequence"/>
</dbReference>
<keyword evidence="3" id="KW-1185">Reference proteome</keyword>
<accession>A0A5C6E7N2</accession>
<reference evidence="2 3" key="1">
    <citation type="submission" date="2019-02" db="EMBL/GenBank/DDBJ databases">
        <title>Deep-cultivation of Planctomycetes and their phenomic and genomic characterization uncovers novel biology.</title>
        <authorList>
            <person name="Wiegand S."/>
            <person name="Jogler M."/>
            <person name="Boedeker C."/>
            <person name="Pinto D."/>
            <person name="Vollmers J."/>
            <person name="Rivas-Marin E."/>
            <person name="Kohn T."/>
            <person name="Peeters S.H."/>
            <person name="Heuer A."/>
            <person name="Rast P."/>
            <person name="Oberbeckmann S."/>
            <person name="Bunk B."/>
            <person name="Jeske O."/>
            <person name="Meyerdierks A."/>
            <person name="Storesund J.E."/>
            <person name="Kallscheuer N."/>
            <person name="Luecker S."/>
            <person name="Lage O.M."/>
            <person name="Pohl T."/>
            <person name="Merkel B.J."/>
            <person name="Hornburger P."/>
            <person name="Mueller R.-W."/>
            <person name="Bruemmer F."/>
            <person name="Labrenz M."/>
            <person name="Spormann A.M."/>
            <person name="Op Den Camp H."/>
            <person name="Overmann J."/>
            <person name="Amann R."/>
            <person name="Jetten M.S.M."/>
            <person name="Mascher T."/>
            <person name="Medema M.H."/>
            <person name="Devos D.P."/>
            <person name="Kaster A.-K."/>
            <person name="Ovreas L."/>
            <person name="Rohde M."/>
            <person name="Galperin M.Y."/>
            <person name="Jogler C."/>
        </authorList>
    </citation>
    <scope>NUCLEOTIDE SEQUENCE [LARGE SCALE GENOMIC DNA]</scope>
    <source>
        <strain evidence="2 3">Q31b</strain>
    </source>
</reference>
<organism evidence="2 3">
    <name type="scientific">Novipirellula aureliae</name>
    <dbReference type="NCBI Taxonomy" id="2527966"/>
    <lineage>
        <taxon>Bacteria</taxon>
        <taxon>Pseudomonadati</taxon>
        <taxon>Planctomycetota</taxon>
        <taxon>Planctomycetia</taxon>
        <taxon>Pirellulales</taxon>
        <taxon>Pirellulaceae</taxon>
        <taxon>Novipirellula</taxon>
    </lineage>
</organism>
<feature type="transmembrane region" description="Helical" evidence="1">
    <location>
        <begin position="1062"/>
        <end position="1081"/>
    </location>
</feature>
<proteinExistence type="predicted"/>
<feature type="transmembrane region" description="Helical" evidence="1">
    <location>
        <begin position="1088"/>
        <end position="1109"/>
    </location>
</feature>
<dbReference type="EMBL" id="SJPY01000002">
    <property type="protein sequence ID" value="TWU43967.1"/>
    <property type="molecule type" value="Genomic_DNA"/>
</dbReference>
<protein>
    <submittedName>
        <fullName evidence="2">Uncharacterized protein</fullName>
    </submittedName>
</protein>
<keyword evidence="1" id="KW-0812">Transmembrane</keyword>
<feature type="transmembrane region" description="Helical" evidence="1">
    <location>
        <begin position="1223"/>
        <end position="1240"/>
    </location>
</feature>
<feature type="transmembrane region" description="Helical" evidence="1">
    <location>
        <begin position="2363"/>
        <end position="2381"/>
    </location>
</feature>